<keyword evidence="2" id="KW-1185">Reference proteome</keyword>
<comment type="caution">
    <text evidence="1">The sequence shown here is derived from an EMBL/GenBank/DDBJ whole genome shotgun (WGS) entry which is preliminary data.</text>
</comment>
<dbReference type="EMBL" id="JBHSNM010000001">
    <property type="protein sequence ID" value="MFC5569080.1"/>
    <property type="molecule type" value="Genomic_DNA"/>
</dbReference>
<evidence type="ECO:0000313" key="1">
    <source>
        <dbReference type="EMBL" id="MFC5569080.1"/>
    </source>
</evidence>
<evidence type="ECO:0000313" key="2">
    <source>
        <dbReference type="Proteomes" id="UP001596036"/>
    </source>
</evidence>
<name>A0ABW0SJF7_9GAMM</name>
<accession>A0ABW0SJF7</accession>
<gene>
    <name evidence="1" type="ORF">ACFPN1_03235</name>
</gene>
<proteinExistence type="predicted"/>
<protein>
    <submittedName>
        <fullName evidence="1">Uncharacterized protein</fullName>
    </submittedName>
</protein>
<reference evidence="2" key="1">
    <citation type="journal article" date="2019" name="Int. J. Syst. Evol. Microbiol.">
        <title>The Global Catalogue of Microorganisms (GCM) 10K type strain sequencing project: providing services to taxonomists for standard genome sequencing and annotation.</title>
        <authorList>
            <consortium name="The Broad Institute Genomics Platform"/>
            <consortium name="The Broad Institute Genome Sequencing Center for Infectious Disease"/>
            <person name="Wu L."/>
            <person name="Ma J."/>
        </authorList>
    </citation>
    <scope>NUCLEOTIDE SEQUENCE [LARGE SCALE GENOMIC DNA]</scope>
    <source>
        <strain evidence="2">KACC 11407</strain>
    </source>
</reference>
<dbReference type="RefSeq" id="WP_386752933.1">
    <property type="nucleotide sequence ID" value="NZ_JBHSNM010000001.1"/>
</dbReference>
<dbReference type="Proteomes" id="UP001596036">
    <property type="component" value="Unassembled WGS sequence"/>
</dbReference>
<sequence>MPSSFPNSPRLLRGGLVLVDPDSGQVRRVIALQYNPDSLNRTLQVMAAGEGGERSEVLRLKGPAVETIKLEAEIDAADQLEFPEQNAAVVEFGIQPQLAALEGLINPASADLLSGNGIAGAGTIEIAPTQAPLTLFVWSKQRILPVRITEFSITEEAFDPALNPLRAKVSLGLRVLSVNDVGFSHKAGNLFMGYLQNKERLAGKAPGAALGALGIGGIP</sequence>
<organism evidence="1 2">
    <name type="scientific">Lysobacter yangpyeongensis</name>
    <dbReference type="NCBI Taxonomy" id="346182"/>
    <lineage>
        <taxon>Bacteria</taxon>
        <taxon>Pseudomonadati</taxon>
        <taxon>Pseudomonadota</taxon>
        <taxon>Gammaproteobacteria</taxon>
        <taxon>Lysobacterales</taxon>
        <taxon>Lysobacteraceae</taxon>
        <taxon>Lysobacter</taxon>
    </lineage>
</organism>